<dbReference type="InterPro" id="IPR032710">
    <property type="entry name" value="NTF2-like_dom_sf"/>
</dbReference>
<evidence type="ECO:0000313" key="2">
    <source>
        <dbReference type="EMBL" id="ADI29221.1"/>
    </source>
</evidence>
<sequence length="126" mass="13427">MNNRLIIEAANAEWNKALNSGNVKDLAALYTENAILSPGNGVPLVGRAEIANLFKGFVDAGVHNHTLEIIEAGGSGKIIYQVARWSAQGAEANGETPSFGGITTSVFELSADGHWLARTHVWNVNQ</sequence>
<dbReference type="InterPro" id="IPR027843">
    <property type="entry name" value="DUF4440"/>
</dbReference>
<organism evidence="2 3">
    <name type="scientific">Methylotenera versatilis (strain 301)</name>
    <dbReference type="NCBI Taxonomy" id="666681"/>
    <lineage>
        <taxon>Bacteria</taxon>
        <taxon>Pseudomonadati</taxon>
        <taxon>Pseudomonadota</taxon>
        <taxon>Betaproteobacteria</taxon>
        <taxon>Nitrosomonadales</taxon>
        <taxon>Methylophilaceae</taxon>
        <taxon>Methylotenera</taxon>
    </lineage>
</organism>
<proteinExistence type="predicted"/>
<dbReference type="HOGENOM" id="CLU_128796_0_0_4"/>
<evidence type="ECO:0000259" key="1">
    <source>
        <dbReference type="Pfam" id="PF14534"/>
    </source>
</evidence>
<dbReference type="RefSeq" id="WP_013147537.1">
    <property type="nucleotide sequence ID" value="NC_014207.1"/>
</dbReference>
<dbReference type="Gene3D" id="3.10.450.50">
    <property type="match status" value="1"/>
</dbReference>
<keyword evidence="3" id="KW-1185">Reference proteome</keyword>
<dbReference type="OrthoDB" id="9114487at2"/>
<gene>
    <name evidence="2" type="ordered locus">M301_0837</name>
</gene>
<dbReference type="STRING" id="666681.M301_0837"/>
<dbReference type="eggNOG" id="COG4319">
    <property type="taxonomic scope" value="Bacteria"/>
</dbReference>
<protein>
    <submittedName>
        <fullName evidence="2">Putative signal peptide protein</fullName>
    </submittedName>
</protein>
<name>D7DPH7_METV0</name>
<dbReference type="Proteomes" id="UP000000383">
    <property type="component" value="Chromosome"/>
</dbReference>
<reference evidence="3" key="1">
    <citation type="submission" date="2010-05" db="EMBL/GenBank/DDBJ databases">
        <title>Complete sequence of Methylotenera sp. 301.</title>
        <authorList>
            <person name="Lucas S."/>
            <person name="Copeland A."/>
            <person name="Lapidus A."/>
            <person name="Cheng J.-F."/>
            <person name="Bruce D."/>
            <person name="Goodwin L."/>
            <person name="Pitluck S."/>
            <person name="Clum A."/>
            <person name="Land M."/>
            <person name="Hauser L."/>
            <person name="Kyrpides N."/>
            <person name="Ivanova N."/>
            <person name="Chistoservova L."/>
            <person name="Kalyuzhnaya M."/>
            <person name="Woyke T."/>
        </authorList>
    </citation>
    <scope>NUCLEOTIDE SEQUENCE [LARGE SCALE GENOMIC DNA]</scope>
    <source>
        <strain evidence="3">301</strain>
    </source>
</reference>
<accession>D7DPH7</accession>
<dbReference type="EMBL" id="CP002056">
    <property type="protein sequence ID" value="ADI29221.1"/>
    <property type="molecule type" value="Genomic_DNA"/>
</dbReference>
<dbReference type="AlphaFoldDB" id="D7DPH7"/>
<dbReference type="Pfam" id="PF14534">
    <property type="entry name" value="DUF4440"/>
    <property type="match status" value="1"/>
</dbReference>
<dbReference type="KEGG" id="meh:M301_0837"/>
<dbReference type="SUPFAM" id="SSF54427">
    <property type="entry name" value="NTF2-like"/>
    <property type="match status" value="1"/>
</dbReference>
<evidence type="ECO:0000313" key="3">
    <source>
        <dbReference type="Proteomes" id="UP000000383"/>
    </source>
</evidence>
<reference evidence="2 3" key="2">
    <citation type="journal article" date="2011" name="J. Bacteriol.">
        <title>Genomes of three methylotrophs from a single niche uncover genetic and metabolic divergence of Methylophilaceae.</title>
        <authorList>
            <person name="Lapidus A."/>
            <person name="Clum A."/>
            <person name="Labutti K."/>
            <person name="Kaluzhnaya M.G."/>
            <person name="Lim S."/>
            <person name="Beck D.A."/>
            <person name="Glavina Del Rio T."/>
            <person name="Nolan M."/>
            <person name="Mavromatis K."/>
            <person name="Huntemann M."/>
            <person name="Lucas S."/>
            <person name="Lidstrom M.E."/>
            <person name="Ivanova N."/>
            <person name="Chistoserdova L."/>
        </authorList>
    </citation>
    <scope>NUCLEOTIDE SEQUENCE [LARGE SCALE GENOMIC DNA]</scope>
    <source>
        <strain evidence="2 3">301</strain>
    </source>
</reference>
<feature type="domain" description="DUF4440" evidence="1">
    <location>
        <begin position="7"/>
        <end position="116"/>
    </location>
</feature>